<protein>
    <submittedName>
        <fullName evidence="11">Uncharacterized protein</fullName>
    </submittedName>
</protein>
<feature type="transmembrane region" description="Helical" evidence="8">
    <location>
        <begin position="26"/>
        <end position="43"/>
    </location>
</feature>
<dbReference type="InterPro" id="IPR055348">
    <property type="entry name" value="DctQ"/>
</dbReference>
<evidence type="ECO:0000313" key="12">
    <source>
        <dbReference type="Proteomes" id="UP001165080"/>
    </source>
</evidence>
<keyword evidence="5 8" id="KW-0812">Transmembrane</keyword>
<dbReference type="Pfam" id="PF04290">
    <property type="entry name" value="DctQ"/>
    <property type="match status" value="1"/>
</dbReference>
<dbReference type="Pfam" id="PF06808">
    <property type="entry name" value="DctM"/>
    <property type="match status" value="1"/>
</dbReference>
<proteinExistence type="predicted"/>
<feature type="transmembrane region" description="Helical" evidence="8">
    <location>
        <begin position="259"/>
        <end position="285"/>
    </location>
</feature>
<feature type="transmembrane region" description="Helical" evidence="8">
    <location>
        <begin position="526"/>
        <end position="548"/>
    </location>
</feature>
<evidence type="ECO:0000313" key="11">
    <source>
        <dbReference type="EMBL" id="GLC61990.1"/>
    </source>
</evidence>
<evidence type="ECO:0000259" key="10">
    <source>
        <dbReference type="Pfam" id="PF06808"/>
    </source>
</evidence>
<keyword evidence="7 8" id="KW-0472">Membrane</keyword>
<feature type="transmembrane region" description="Helical" evidence="8">
    <location>
        <begin position="145"/>
        <end position="170"/>
    </location>
</feature>
<keyword evidence="12" id="KW-1185">Reference proteome</keyword>
<keyword evidence="3" id="KW-1003">Cell membrane</keyword>
<feature type="transmembrane region" description="Helical" evidence="8">
    <location>
        <begin position="336"/>
        <end position="361"/>
    </location>
</feature>
<dbReference type="PANTHER" id="PTHR33362">
    <property type="entry name" value="SIALIC ACID TRAP TRANSPORTER PERMEASE PROTEIN SIAT-RELATED"/>
    <property type="match status" value="1"/>
</dbReference>
<evidence type="ECO:0000256" key="1">
    <source>
        <dbReference type="ARBA" id="ARBA00004429"/>
    </source>
</evidence>
<evidence type="ECO:0000256" key="2">
    <source>
        <dbReference type="ARBA" id="ARBA00022448"/>
    </source>
</evidence>
<feature type="transmembrane region" description="Helical" evidence="8">
    <location>
        <begin position="480"/>
        <end position="506"/>
    </location>
</feature>
<dbReference type="AlphaFoldDB" id="A0A9W6C1Z3"/>
<feature type="transmembrane region" description="Helical" evidence="8">
    <location>
        <begin position="367"/>
        <end position="385"/>
    </location>
</feature>
<evidence type="ECO:0000256" key="6">
    <source>
        <dbReference type="ARBA" id="ARBA00022989"/>
    </source>
</evidence>
<accession>A0A9W6C1Z3</accession>
<feature type="transmembrane region" description="Helical" evidence="8">
    <location>
        <begin position="64"/>
        <end position="82"/>
    </location>
</feature>
<feature type="transmembrane region" description="Helical" evidence="8">
    <location>
        <begin position="182"/>
        <end position="203"/>
    </location>
</feature>
<feature type="transmembrane region" description="Helical" evidence="8">
    <location>
        <begin position="439"/>
        <end position="468"/>
    </location>
</feature>
<feature type="domain" description="TRAP C4-dicarboxylate transport system permease DctM subunit" evidence="10">
    <location>
        <begin position="129"/>
        <end position="544"/>
    </location>
</feature>
<keyword evidence="6 8" id="KW-1133">Transmembrane helix</keyword>
<feature type="transmembrane region" description="Helical" evidence="8">
    <location>
        <begin position="291"/>
        <end position="315"/>
    </location>
</feature>
<dbReference type="PANTHER" id="PTHR33362:SF5">
    <property type="entry name" value="C4-DICARBOXYLATE TRAP TRANSPORTER LARGE PERMEASE PROTEIN DCTM"/>
    <property type="match status" value="1"/>
</dbReference>
<comment type="subcellular location">
    <subcellularLocation>
        <location evidence="1">Cell inner membrane</location>
        <topology evidence="1">Multi-pass membrane protein</topology>
    </subcellularLocation>
</comment>
<dbReference type="EMBL" id="BRXU01000056">
    <property type="protein sequence ID" value="GLC61990.1"/>
    <property type="molecule type" value="Genomic_DNA"/>
</dbReference>
<evidence type="ECO:0000256" key="5">
    <source>
        <dbReference type="ARBA" id="ARBA00022692"/>
    </source>
</evidence>
<dbReference type="InterPro" id="IPR004681">
    <property type="entry name" value="TRAP_DctM"/>
</dbReference>
<feature type="transmembrane region" description="Helical" evidence="8">
    <location>
        <begin position="397"/>
        <end position="419"/>
    </location>
</feature>
<dbReference type="GO" id="GO:0005886">
    <property type="term" value="C:plasma membrane"/>
    <property type="evidence" value="ECO:0007669"/>
    <property type="project" value="UniProtKB-SubCell"/>
</dbReference>
<evidence type="ECO:0000256" key="4">
    <source>
        <dbReference type="ARBA" id="ARBA00022519"/>
    </source>
</evidence>
<dbReference type="Proteomes" id="UP001165080">
    <property type="component" value="Unassembled WGS sequence"/>
</dbReference>
<comment type="caution">
    <text evidence="11">The sequence shown here is derived from an EMBL/GenBank/DDBJ whole genome shotgun (WGS) entry which is preliminary data.</text>
</comment>
<evidence type="ECO:0000256" key="3">
    <source>
        <dbReference type="ARBA" id="ARBA00022475"/>
    </source>
</evidence>
<evidence type="ECO:0000256" key="8">
    <source>
        <dbReference type="SAM" id="Phobius"/>
    </source>
</evidence>
<feature type="domain" description="Tripartite ATP-independent periplasmic transporters DctQ component" evidence="9">
    <location>
        <begin position="2"/>
        <end position="123"/>
    </location>
</feature>
<evidence type="ECO:0000256" key="7">
    <source>
        <dbReference type="ARBA" id="ARBA00023136"/>
    </source>
</evidence>
<gene>
    <name evidence="11" type="primary">PLESTB002996</name>
    <name evidence="11" type="ORF">PLESTB_001827600</name>
</gene>
<organism evidence="11 12">
    <name type="scientific">Pleodorina starrii</name>
    <dbReference type="NCBI Taxonomy" id="330485"/>
    <lineage>
        <taxon>Eukaryota</taxon>
        <taxon>Viridiplantae</taxon>
        <taxon>Chlorophyta</taxon>
        <taxon>core chlorophytes</taxon>
        <taxon>Chlorophyceae</taxon>
        <taxon>CS clade</taxon>
        <taxon>Chlamydomonadales</taxon>
        <taxon>Volvocaceae</taxon>
        <taxon>Pleodorina</taxon>
    </lineage>
</organism>
<keyword evidence="4" id="KW-0997">Cell inner membrane</keyword>
<dbReference type="NCBIfam" id="TIGR00786">
    <property type="entry name" value="dctM"/>
    <property type="match status" value="1"/>
</dbReference>
<name>A0A9W6C1Z3_9CHLO</name>
<feature type="transmembrane region" description="Helical" evidence="8">
    <location>
        <begin position="117"/>
        <end position="138"/>
    </location>
</feature>
<dbReference type="InterPro" id="IPR010656">
    <property type="entry name" value="DctM"/>
</dbReference>
<sequence length="554" mass="59003">MLNITLDVILKVFWNAPIQGTVEISSYYYMVAIVLLPMAMVEYDDDQISVDLLFNHFPGWLKRISLLITFTATAGMLSVLTWRTGQDAIRAFNVGEVVMGSRQVIVWPARCMLPLGFGMSMLTIGWIGVGCLFGLLALRMSIGIALMIVSFVGISVMLNTTAAFGIVSALPFTFIGDWSLTAIPMFLLMGFIAANTGLTTGAFDLLKLLLARVPGGLASASVGACGLFAAASGSSIATTAAMSRIAVPEMLRAKYHPSLATGVVAASGTLGSLIPPSILMVLYGIFTEQSIGQLFIAGVIPGVISALIYMGMITIRCALNPSLAPRSNEIFNLSRFFSLLWSVWPFPVLIMGVLGGIFGGFFTPTEAGGVGASLAILIAVLRRSLTWDAMRSAIRQTVVATSSIFFLSIGAIMFTRFMGLSGVPRSLTDAMLSVSDNQIVIILMVAGLFIILGMVIDSIGLMLLTLPVLLPVLESADINLIWFGIISIKLLEIGLVTPPVGLNLYVLHSALSGQVKLGDIISGTTWFIAMDILTLFLLIAFPALSLFLPSLMAG</sequence>
<keyword evidence="2" id="KW-0813">Transport</keyword>
<reference evidence="11 12" key="1">
    <citation type="journal article" date="2023" name="Commun. Biol.">
        <title>Reorganization of the ancestral sex-determining regions during the evolution of trioecy in Pleodorina starrii.</title>
        <authorList>
            <person name="Takahashi K."/>
            <person name="Suzuki S."/>
            <person name="Kawai-Toyooka H."/>
            <person name="Yamamoto K."/>
            <person name="Hamaji T."/>
            <person name="Ootsuki R."/>
            <person name="Yamaguchi H."/>
            <person name="Kawachi M."/>
            <person name="Higashiyama T."/>
            <person name="Nozaki H."/>
        </authorList>
    </citation>
    <scope>NUCLEOTIDE SEQUENCE [LARGE SCALE GENOMIC DNA]</scope>
    <source>
        <strain evidence="11 12">NIES-4479</strain>
    </source>
</reference>
<dbReference type="GO" id="GO:0022857">
    <property type="term" value="F:transmembrane transporter activity"/>
    <property type="evidence" value="ECO:0007669"/>
    <property type="project" value="TreeGrafter"/>
</dbReference>
<evidence type="ECO:0000259" key="9">
    <source>
        <dbReference type="Pfam" id="PF04290"/>
    </source>
</evidence>